<dbReference type="AlphaFoldDB" id="A0A4Q7TY81"/>
<evidence type="ECO:0000256" key="2">
    <source>
        <dbReference type="SAM" id="MobiDB-lite"/>
    </source>
</evidence>
<proteinExistence type="inferred from homology"/>
<dbReference type="EMBL" id="SHKI01000004">
    <property type="protein sequence ID" value="RZT65983.1"/>
    <property type="molecule type" value="Genomic_DNA"/>
</dbReference>
<dbReference type="GO" id="GO:0009435">
    <property type="term" value="P:NAD+ biosynthetic process"/>
    <property type="evidence" value="ECO:0007669"/>
    <property type="project" value="InterPro"/>
</dbReference>
<dbReference type="GO" id="GO:0050661">
    <property type="term" value="F:NADP binding"/>
    <property type="evidence" value="ECO:0007669"/>
    <property type="project" value="InterPro"/>
</dbReference>
<feature type="domain" description="Aspartate/homoserine dehydrogenase NAD-binding" evidence="4">
    <location>
        <begin position="66"/>
        <end position="120"/>
    </location>
</feature>
<dbReference type="InterPro" id="IPR036291">
    <property type="entry name" value="NAD(P)-bd_dom_sf"/>
</dbReference>
<evidence type="ECO:0000259" key="3">
    <source>
        <dbReference type="Pfam" id="PF01958"/>
    </source>
</evidence>
<dbReference type="InterPro" id="IPR002811">
    <property type="entry name" value="Asp_DH"/>
</dbReference>
<comment type="caution">
    <text evidence="5">The sequence shown here is derived from an EMBL/GenBank/DDBJ whole genome shotgun (WGS) entry which is preliminary data.</text>
</comment>
<dbReference type="RefSeq" id="WP_130453627.1">
    <property type="nucleotide sequence ID" value="NZ_QYAG01000001.1"/>
</dbReference>
<dbReference type="Gene3D" id="3.40.50.720">
    <property type="entry name" value="NAD(P)-binding Rossmann-like Domain"/>
    <property type="match status" value="1"/>
</dbReference>
<evidence type="ECO:0000256" key="1">
    <source>
        <dbReference type="ARBA" id="ARBA00008331"/>
    </source>
</evidence>
<protein>
    <submittedName>
        <fullName evidence="5">Aspartate dehydrogenase</fullName>
    </submittedName>
</protein>
<dbReference type="InterPro" id="IPR005106">
    <property type="entry name" value="Asp/hSer_DH_NAD-bd"/>
</dbReference>
<feature type="domain" description="Aspartate dehydrogenase" evidence="3">
    <location>
        <begin position="178"/>
        <end position="264"/>
    </location>
</feature>
<dbReference type="Proteomes" id="UP000291832">
    <property type="component" value="Unassembled WGS sequence"/>
</dbReference>
<feature type="region of interest" description="Disordered" evidence="2">
    <location>
        <begin position="1"/>
        <end position="22"/>
    </location>
</feature>
<comment type="similarity">
    <text evidence="1">Belongs to the L-aspartate dehydrogenase family.</text>
</comment>
<evidence type="ECO:0000259" key="4">
    <source>
        <dbReference type="Pfam" id="PF03447"/>
    </source>
</evidence>
<dbReference type="Gene3D" id="3.30.360.10">
    <property type="entry name" value="Dihydrodipicolinate Reductase, domain 2"/>
    <property type="match status" value="1"/>
</dbReference>
<dbReference type="SUPFAM" id="SSF51735">
    <property type="entry name" value="NAD(P)-binding Rossmann-fold domains"/>
    <property type="match status" value="1"/>
</dbReference>
<dbReference type="Pfam" id="PF03447">
    <property type="entry name" value="NAD_binding_3"/>
    <property type="match status" value="1"/>
</dbReference>
<sequence length="276" mass="28418">MTSQAPGPGHTPPLGRSHRQPSRGPLRFALIGGGAIAHELLRLVEELSPGAERLEFAGHVTRAAGSLEATLPACDVIVEAAGIEAVQEYGPRIVGAGRDLVVASIGAFADPRLLPALRAAGTGRVHLTSGAIGGLDLLAAAGRTGGLVAARVRSTKLPTSLIQPWMSAAERGHLSALSRPELLFSGTPELAIAQFPASLNVAVAVQLAVGPRPPITVELVADPEAHLTHHEITASGPAGDYAFSIRNAPLAARRASSGLTARALAADLLRLAEERR</sequence>
<dbReference type="Pfam" id="PF01958">
    <property type="entry name" value="Asp_DH_C"/>
    <property type="match status" value="1"/>
</dbReference>
<organism evidence="5 6">
    <name type="scientific">Leucobacter luti</name>
    <dbReference type="NCBI Taxonomy" id="340320"/>
    <lineage>
        <taxon>Bacteria</taxon>
        <taxon>Bacillati</taxon>
        <taxon>Actinomycetota</taxon>
        <taxon>Actinomycetes</taxon>
        <taxon>Micrococcales</taxon>
        <taxon>Microbacteriaceae</taxon>
        <taxon>Leucobacter</taxon>
    </lineage>
</organism>
<evidence type="ECO:0000313" key="5">
    <source>
        <dbReference type="EMBL" id="RZT65983.1"/>
    </source>
</evidence>
<keyword evidence="6" id="KW-1185">Reference proteome</keyword>
<accession>A0A4Q7TY81</accession>
<dbReference type="OrthoDB" id="956698at2"/>
<name>A0A4Q7TY81_9MICO</name>
<dbReference type="SUPFAM" id="SSF55347">
    <property type="entry name" value="Glyceraldehyde-3-phosphate dehydrogenase-like, C-terminal domain"/>
    <property type="match status" value="1"/>
</dbReference>
<evidence type="ECO:0000313" key="6">
    <source>
        <dbReference type="Proteomes" id="UP000291832"/>
    </source>
</evidence>
<dbReference type="PANTHER" id="PTHR31873">
    <property type="entry name" value="L-ASPARTATE DEHYDROGENASE-RELATED"/>
    <property type="match status" value="1"/>
</dbReference>
<reference evidence="5 6" key="1">
    <citation type="journal article" date="2015" name="Stand. Genomic Sci.">
        <title>Genomic Encyclopedia of Bacterial and Archaeal Type Strains, Phase III: the genomes of soil and plant-associated and newly described type strains.</title>
        <authorList>
            <person name="Whitman W.B."/>
            <person name="Woyke T."/>
            <person name="Klenk H.P."/>
            <person name="Zhou Y."/>
            <person name="Lilburn T.G."/>
            <person name="Beck B.J."/>
            <person name="De Vos P."/>
            <person name="Vandamme P."/>
            <person name="Eisen J.A."/>
            <person name="Garrity G."/>
            <person name="Hugenholtz P."/>
            <person name="Kyrpides N.C."/>
        </authorList>
    </citation>
    <scope>NUCLEOTIDE SEQUENCE [LARGE SCALE GENOMIC DNA]</scope>
    <source>
        <strain evidence="5 6">RF6</strain>
    </source>
</reference>
<dbReference type="PANTHER" id="PTHR31873:SF6">
    <property type="entry name" value="ASPARTATE DEHYDROGENASE DOMAIN-CONTAINING PROTEIN"/>
    <property type="match status" value="1"/>
</dbReference>
<dbReference type="GO" id="GO:0033735">
    <property type="term" value="F:aspartate dehydrogenase [NAD(P)+] activity"/>
    <property type="evidence" value="ECO:0007669"/>
    <property type="project" value="InterPro"/>
</dbReference>
<gene>
    <name evidence="5" type="ORF">EV139_1407</name>
</gene>